<dbReference type="FunCoup" id="A0A0P0V329">
    <property type="interactions" value="28"/>
</dbReference>
<keyword evidence="3" id="KW-0813">Transport</keyword>
<keyword evidence="6" id="KW-0812">Transmembrane</keyword>
<sequence>MFRRPCAVGAEELMWRTLSDSSTDAQALGSVVWSLPSAAFVLLWSLALLKLVALSVLYAARRLLRFPVVRAEFKHHVAMNYLFASWLLLQTCSQCRSFAPMRAPCVWWPRRPALTGGETQAERRRFFRRAPSRPGSSRRAVPPLRRVREKEEG</sequence>
<dbReference type="Proteomes" id="UP000059680">
    <property type="component" value="Chromosome 1"/>
</dbReference>
<reference evidence="7 8" key="2">
    <citation type="journal article" date="2013" name="Plant Cell Physiol.">
        <title>Rice Annotation Project Database (RAP-DB): an integrative and interactive database for rice genomics.</title>
        <authorList>
            <person name="Sakai H."/>
            <person name="Lee S.S."/>
            <person name="Tanaka T."/>
            <person name="Numa H."/>
            <person name="Kim J."/>
            <person name="Kawahara Y."/>
            <person name="Wakimoto H."/>
            <person name="Yang C.C."/>
            <person name="Iwamoto M."/>
            <person name="Abe T."/>
            <person name="Yamada Y."/>
            <person name="Muto A."/>
            <person name="Inokuchi H."/>
            <person name="Ikemura T."/>
            <person name="Matsumoto T."/>
            <person name="Sasaki T."/>
            <person name="Itoh T."/>
        </authorList>
    </citation>
    <scope>NUCLEOTIDE SEQUENCE [LARGE SCALE GENOMIC DNA]</scope>
    <source>
        <strain evidence="8">cv. Nipponbare</strain>
    </source>
</reference>
<name>A0A0P0V329_ORYSJ</name>
<gene>
    <name evidence="7" type="ordered locus">Os01g0360801</name>
    <name evidence="7" type="ORF">OSNPB_010360801</name>
</gene>
<dbReference type="GO" id="GO:0012505">
    <property type="term" value="C:endomembrane system"/>
    <property type="evidence" value="ECO:0007669"/>
    <property type="project" value="UniProtKB-SubCell"/>
</dbReference>
<dbReference type="PANTHER" id="PTHR31269">
    <property type="entry name" value="S-TYPE ANION CHANNEL SLAH3"/>
    <property type="match status" value="1"/>
</dbReference>
<dbReference type="PaxDb" id="39947-A0A0P0V329"/>
<accession>A0A0P0V329</accession>
<keyword evidence="4" id="KW-1003">Cell membrane</keyword>
<reference evidence="7 8" key="3">
    <citation type="journal article" date="2013" name="Rice">
        <title>Improvement of the Oryza sativa Nipponbare reference genome using next generation sequence and optical map data.</title>
        <authorList>
            <person name="Kawahara Y."/>
            <person name="de la Bastide M."/>
            <person name="Hamilton J.P."/>
            <person name="Kanamori H."/>
            <person name="McCombie W.R."/>
            <person name="Ouyang S."/>
            <person name="Schwartz D.C."/>
            <person name="Tanaka T."/>
            <person name="Wu J."/>
            <person name="Zhou S."/>
            <person name="Childs K.L."/>
            <person name="Davidson R.M."/>
            <person name="Lin H."/>
            <person name="Quesada-Ocampo L."/>
            <person name="Vaillancourt B."/>
            <person name="Sakai H."/>
            <person name="Lee S.S."/>
            <person name="Kim J."/>
            <person name="Numa H."/>
            <person name="Itoh T."/>
            <person name="Buell C.R."/>
            <person name="Matsumoto T."/>
        </authorList>
    </citation>
    <scope>NUCLEOTIDE SEQUENCE [LARGE SCALE GENOMIC DNA]</scope>
    <source>
        <strain evidence="8">cv. Nipponbare</strain>
    </source>
</reference>
<keyword evidence="6" id="KW-1133">Transmembrane helix</keyword>
<comment type="subcellular location">
    <subcellularLocation>
        <location evidence="2">Cell membrane</location>
    </subcellularLocation>
    <subcellularLocation>
        <location evidence="1">Endomembrane system</location>
        <topology evidence="1">Multi-pass membrane protein</topology>
    </subcellularLocation>
</comment>
<dbReference type="InterPro" id="IPR038665">
    <property type="entry name" value="Voltage-dep_anion_channel_sf"/>
</dbReference>
<evidence type="ECO:0000256" key="3">
    <source>
        <dbReference type="ARBA" id="ARBA00022448"/>
    </source>
</evidence>
<dbReference type="InterPro" id="IPR030183">
    <property type="entry name" value="SLAC/SLAH"/>
</dbReference>
<evidence type="ECO:0000256" key="5">
    <source>
        <dbReference type="SAM" id="MobiDB-lite"/>
    </source>
</evidence>
<keyword evidence="8" id="KW-1185">Reference proteome</keyword>
<dbReference type="Gene3D" id="1.50.10.150">
    <property type="entry name" value="Voltage-dependent anion channel"/>
    <property type="match status" value="1"/>
</dbReference>
<keyword evidence="6" id="KW-0472">Membrane</keyword>
<evidence type="ECO:0000256" key="2">
    <source>
        <dbReference type="ARBA" id="ARBA00004236"/>
    </source>
</evidence>
<reference evidence="8" key="1">
    <citation type="journal article" date="2005" name="Nature">
        <title>The map-based sequence of the rice genome.</title>
        <authorList>
            <consortium name="International rice genome sequencing project (IRGSP)"/>
            <person name="Matsumoto T."/>
            <person name="Wu J."/>
            <person name="Kanamori H."/>
            <person name="Katayose Y."/>
            <person name="Fujisawa M."/>
            <person name="Namiki N."/>
            <person name="Mizuno H."/>
            <person name="Yamamoto K."/>
            <person name="Antonio B.A."/>
            <person name="Baba T."/>
            <person name="Sakata K."/>
            <person name="Nagamura Y."/>
            <person name="Aoki H."/>
            <person name="Arikawa K."/>
            <person name="Arita K."/>
            <person name="Bito T."/>
            <person name="Chiden Y."/>
            <person name="Fujitsuka N."/>
            <person name="Fukunaka R."/>
            <person name="Hamada M."/>
            <person name="Harada C."/>
            <person name="Hayashi A."/>
            <person name="Hijishita S."/>
            <person name="Honda M."/>
            <person name="Hosokawa S."/>
            <person name="Ichikawa Y."/>
            <person name="Idonuma A."/>
            <person name="Iijima M."/>
            <person name="Ikeda M."/>
            <person name="Ikeno M."/>
            <person name="Ito K."/>
            <person name="Ito S."/>
            <person name="Ito T."/>
            <person name="Ito Y."/>
            <person name="Ito Y."/>
            <person name="Iwabuchi A."/>
            <person name="Kamiya K."/>
            <person name="Karasawa W."/>
            <person name="Kurita K."/>
            <person name="Katagiri S."/>
            <person name="Kikuta A."/>
            <person name="Kobayashi H."/>
            <person name="Kobayashi N."/>
            <person name="Machita K."/>
            <person name="Maehara T."/>
            <person name="Masukawa M."/>
            <person name="Mizubayashi T."/>
            <person name="Mukai Y."/>
            <person name="Nagasaki H."/>
            <person name="Nagata Y."/>
            <person name="Naito S."/>
            <person name="Nakashima M."/>
            <person name="Nakama Y."/>
            <person name="Nakamichi Y."/>
            <person name="Nakamura M."/>
            <person name="Meguro A."/>
            <person name="Negishi M."/>
            <person name="Ohta I."/>
            <person name="Ohta T."/>
            <person name="Okamoto M."/>
            <person name="Ono N."/>
            <person name="Saji S."/>
            <person name="Sakaguchi M."/>
            <person name="Sakai K."/>
            <person name="Shibata M."/>
            <person name="Shimokawa T."/>
            <person name="Song J."/>
            <person name="Takazaki Y."/>
            <person name="Terasawa K."/>
            <person name="Tsugane M."/>
            <person name="Tsuji K."/>
            <person name="Ueda S."/>
            <person name="Waki K."/>
            <person name="Yamagata H."/>
            <person name="Yamamoto M."/>
            <person name="Yamamoto S."/>
            <person name="Yamane H."/>
            <person name="Yoshiki S."/>
            <person name="Yoshihara R."/>
            <person name="Yukawa K."/>
            <person name="Zhong H."/>
            <person name="Yano M."/>
            <person name="Yuan Q."/>
            <person name="Ouyang S."/>
            <person name="Liu J."/>
            <person name="Jones K.M."/>
            <person name="Gansberger K."/>
            <person name="Moffat K."/>
            <person name="Hill J."/>
            <person name="Bera J."/>
            <person name="Fadrosh D."/>
            <person name="Jin S."/>
            <person name="Johri S."/>
            <person name="Kim M."/>
            <person name="Overton L."/>
            <person name="Reardon M."/>
            <person name="Tsitrin T."/>
            <person name="Vuong H."/>
            <person name="Weaver B."/>
            <person name="Ciecko A."/>
            <person name="Tallon L."/>
            <person name="Jackson J."/>
            <person name="Pai G."/>
            <person name="Aken S.V."/>
            <person name="Utterback T."/>
            <person name="Reidmuller S."/>
            <person name="Feldblyum T."/>
            <person name="Hsiao J."/>
            <person name="Zismann V."/>
            <person name="Iobst S."/>
            <person name="de Vazeille A.R."/>
            <person name="Buell C.R."/>
            <person name="Ying K."/>
            <person name="Li Y."/>
            <person name="Lu T."/>
            <person name="Huang Y."/>
            <person name="Zhao Q."/>
            <person name="Feng Q."/>
            <person name="Zhang L."/>
            <person name="Zhu J."/>
            <person name="Weng Q."/>
            <person name="Mu J."/>
            <person name="Lu Y."/>
            <person name="Fan D."/>
            <person name="Liu Y."/>
            <person name="Guan J."/>
            <person name="Zhang Y."/>
            <person name="Yu S."/>
            <person name="Liu X."/>
            <person name="Zhang Y."/>
            <person name="Hong G."/>
            <person name="Han B."/>
            <person name="Choisne N."/>
            <person name="Demange N."/>
            <person name="Orjeda G."/>
            <person name="Samain S."/>
            <person name="Cattolico L."/>
            <person name="Pelletier E."/>
            <person name="Couloux A."/>
            <person name="Segurens B."/>
            <person name="Wincker P."/>
            <person name="D'Hont A."/>
            <person name="Scarpelli C."/>
            <person name="Weissenbach J."/>
            <person name="Salanoubat M."/>
            <person name="Quetier F."/>
            <person name="Yu Y."/>
            <person name="Kim H.R."/>
            <person name="Rambo T."/>
            <person name="Currie J."/>
            <person name="Collura K."/>
            <person name="Luo M."/>
            <person name="Yang T."/>
            <person name="Ammiraju J.S.S."/>
            <person name="Engler F."/>
            <person name="Soderlund C."/>
            <person name="Wing R.A."/>
            <person name="Palmer L.E."/>
            <person name="de la Bastide M."/>
            <person name="Spiegel L."/>
            <person name="Nascimento L."/>
            <person name="Zutavern T."/>
            <person name="O'Shaughnessy A."/>
            <person name="Dike S."/>
            <person name="Dedhia N."/>
            <person name="Preston R."/>
            <person name="Balija V."/>
            <person name="McCombie W.R."/>
            <person name="Chow T."/>
            <person name="Chen H."/>
            <person name="Chung M."/>
            <person name="Chen C."/>
            <person name="Shaw J."/>
            <person name="Wu H."/>
            <person name="Hsiao K."/>
            <person name="Chao Y."/>
            <person name="Chu M."/>
            <person name="Cheng C."/>
            <person name="Hour A."/>
            <person name="Lee P."/>
            <person name="Lin S."/>
            <person name="Lin Y."/>
            <person name="Liou J."/>
            <person name="Liu S."/>
            <person name="Hsing Y."/>
            <person name="Raghuvanshi S."/>
            <person name="Mohanty A."/>
            <person name="Bharti A.K."/>
            <person name="Gaur A."/>
            <person name="Gupta V."/>
            <person name="Kumar D."/>
            <person name="Ravi V."/>
            <person name="Vij S."/>
            <person name="Kapur A."/>
            <person name="Khurana P."/>
            <person name="Khurana P."/>
            <person name="Khurana J.P."/>
            <person name="Tyagi A.K."/>
            <person name="Gaikwad K."/>
            <person name="Singh A."/>
            <person name="Dalal V."/>
            <person name="Srivastava S."/>
            <person name="Dixit A."/>
            <person name="Pal A.K."/>
            <person name="Ghazi I.A."/>
            <person name="Yadav M."/>
            <person name="Pandit A."/>
            <person name="Bhargava A."/>
            <person name="Sureshbabu K."/>
            <person name="Batra K."/>
            <person name="Sharma T.R."/>
            <person name="Mohapatra T."/>
            <person name="Singh N.K."/>
            <person name="Messing J."/>
            <person name="Nelson A.B."/>
            <person name="Fuks G."/>
            <person name="Kavchok S."/>
            <person name="Keizer G."/>
            <person name="Linton E."/>
            <person name="Llaca V."/>
            <person name="Song R."/>
            <person name="Tanyolac B."/>
            <person name="Young S."/>
            <person name="Ho-Il K."/>
            <person name="Hahn J.H."/>
            <person name="Sangsakoo G."/>
            <person name="Vanavichit A."/>
            <person name="de Mattos Luiz.A.T."/>
            <person name="Zimmer P.D."/>
            <person name="Malone G."/>
            <person name="Dellagostin O."/>
            <person name="de Oliveira A.C."/>
            <person name="Bevan M."/>
            <person name="Bancroft I."/>
            <person name="Minx P."/>
            <person name="Cordum H."/>
            <person name="Wilson R."/>
            <person name="Cheng Z."/>
            <person name="Jin W."/>
            <person name="Jiang J."/>
            <person name="Leong S.A."/>
            <person name="Iwama H."/>
            <person name="Gojobori T."/>
            <person name="Itoh T."/>
            <person name="Niimura Y."/>
            <person name="Fujii Y."/>
            <person name="Habara T."/>
            <person name="Sakai H."/>
            <person name="Sato Y."/>
            <person name="Wilson G."/>
            <person name="Kumar K."/>
            <person name="McCouch S."/>
            <person name="Juretic N."/>
            <person name="Hoen D."/>
            <person name="Wright S."/>
            <person name="Bruskiewich R."/>
            <person name="Bureau T."/>
            <person name="Miyao A."/>
            <person name="Hirochika H."/>
            <person name="Nishikawa T."/>
            <person name="Kadowaki K."/>
            <person name="Sugiura M."/>
            <person name="Burr B."/>
            <person name="Sasaki T."/>
        </authorList>
    </citation>
    <scope>NUCLEOTIDE SEQUENCE [LARGE SCALE GENOMIC DNA]</scope>
    <source>
        <strain evidence="8">cv. Nipponbare</strain>
    </source>
</reference>
<evidence type="ECO:0000256" key="1">
    <source>
        <dbReference type="ARBA" id="ARBA00004127"/>
    </source>
</evidence>
<feature type="region of interest" description="Disordered" evidence="5">
    <location>
        <begin position="118"/>
        <end position="153"/>
    </location>
</feature>
<dbReference type="AlphaFoldDB" id="A0A0P0V329"/>
<evidence type="ECO:0000313" key="8">
    <source>
        <dbReference type="Proteomes" id="UP000059680"/>
    </source>
</evidence>
<dbReference type="PANTHER" id="PTHR31269:SF22">
    <property type="entry name" value="OS01G0247700 PROTEIN"/>
    <property type="match status" value="1"/>
</dbReference>
<dbReference type="InParanoid" id="A0A0P0V329"/>
<dbReference type="GO" id="GO:0006873">
    <property type="term" value="P:intracellular monoatomic ion homeostasis"/>
    <property type="evidence" value="ECO:0007669"/>
    <property type="project" value="InterPro"/>
</dbReference>
<evidence type="ECO:0000256" key="6">
    <source>
        <dbReference type="SAM" id="Phobius"/>
    </source>
</evidence>
<dbReference type="GO" id="GO:0005886">
    <property type="term" value="C:plasma membrane"/>
    <property type="evidence" value="ECO:0007669"/>
    <property type="project" value="UniProtKB-SubCell"/>
</dbReference>
<protein>
    <submittedName>
        <fullName evidence="7">Os01g0360801 protein</fullName>
    </submittedName>
</protein>
<proteinExistence type="predicted"/>
<feature type="transmembrane region" description="Helical" evidence="6">
    <location>
        <begin position="38"/>
        <end position="60"/>
    </location>
</feature>
<evidence type="ECO:0000256" key="4">
    <source>
        <dbReference type="ARBA" id="ARBA00022475"/>
    </source>
</evidence>
<dbReference type="SMR" id="A0A0P0V329"/>
<evidence type="ECO:0000313" key="7">
    <source>
        <dbReference type="EMBL" id="BAS72099.1"/>
    </source>
</evidence>
<dbReference type="GO" id="GO:0008308">
    <property type="term" value="F:voltage-gated monoatomic anion channel activity"/>
    <property type="evidence" value="ECO:0007669"/>
    <property type="project" value="InterPro"/>
</dbReference>
<dbReference type="EMBL" id="AP014957">
    <property type="protein sequence ID" value="BAS72099.1"/>
    <property type="molecule type" value="Genomic_DNA"/>
</dbReference>
<organism evidence="7 8">
    <name type="scientific">Oryza sativa subsp. japonica</name>
    <name type="common">Rice</name>
    <dbReference type="NCBI Taxonomy" id="39947"/>
    <lineage>
        <taxon>Eukaryota</taxon>
        <taxon>Viridiplantae</taxon>
        <taxon>Streptophyta</taxon>
        <taxon>Embryophyta</taxon>
        <taxon>Tracheophyta</taxon>
        <taxon>Spermatophyta</taxon>
        <taxon>Magnoliopsida</taxon>
        <taxon>Liliopsida</taxon>
        <taxon>Poales</taxon>
        <taxon>Poaceae</taxon>
        <taxon>BOP clade</taxon>
        <taxon>Oryzoideae</taxon>
        <taxon>Oryzeae</taxon>
        <taxon>Oryzinae</taxon>
        <taxon>Oryza</taxon>
        <taxon>Oryza sativa</taxon>
    </lineage>
</organism>